<gene>
    <name evidence="1" type="ORF">EV182_008581</name>
</gene>
<dbReference type="Proteomes" id="UP001145114">
    <property type="component" value="Unassembled WGS sequence"/>
</dbReference>
<proteinExistence type="predicted"/>
<evidence type="ECO:0000313" key="1">
    <source>
        <dbReference type="EMBL" id="KAJ1669813.1"/>
    </source>
</evidence>
<comment type="caution">
    <text evidence="1">The sequence shown here is derived from an EMBL/GenBank/DDBJ whole genome shotgun (WGS) entry which is preliminary data.</text>
</comment>
<feature type="non-terminal residue" evidence="1">
    <location>
        <position position="77"/>
    </location>
</feature>
<evidence type="ECO:0000313" key="2">
    <source>
        <dbReference type="Proteomes" id="UP001145114"/>
    </source>
</evidence>
<protein>
    <submittedName>
        <fullName evidence="1">Uncharacterized protein</fullName>
    </submittedName>
</protein>
<name>A0ACC1H923_9FUNG</name>
<keyword evidence="2" id="KW-1185">Reference proteome</keyword>
<sequence>MLIQLPDLSGGRVVDIAAGGTFSAILTDAGAVYVCGYGALGLGKDTTSVPLFTPIESLENIVSIKASSDYLVALDGK</sequence>
<reference evidence="1" key="1">
    <citation type="submission" date="2022-06" db="EMBL/GenBank/DDBJ databases">
        <title>Phylogenomic reconstructions and comparative analyses of Kickxellomycotina fungi.</title>
        <authorList>
            <person name="Reynolds N.K."/>
            <person name="Stajich J.E."/>
            <person name="Barry K."/>
            <person name="Grigoriev I.V."/>
            <person name="Crous P."/>
            <person name="Smith M.E."/>
        </authorList>
    </citation>
    <scope>NUCLEOTIDE SEQUENCE</scope>
    <source>
        <strain evidence="1">RSA 2271</strain>
    </source>
</reference>
<organism evidence="1 2">
    <name type="scientific">Spiromyces aspiralis</name>
    <dbReference type="NCBI Taxonomy" id="68401"/>
    <lineage>
        <taxon>Eukaryota</taxon>
        <taxon>Fungi</taxon>
        <taxon>Fungi incertae sedis</taxon>
        <taxon>Zoopagomycota</taxon>
        <taxon>Kickxellomycotina</taxon>
        <taxon>Kickxellomycetes</taxon>
        <taxon>Kickxellales</taxon>
        <taxon>Kickxellaceae</taxon>
        <taxon>Spiromyces</taxon>
    </lineage>
</organism>
<accession>A0ACC1H923</accession>
<dbReference type="EMBL" id="JAMZIH010009647">
    <property type="protein sequence ID" value="KAJ1669813.1"/>
    <property type="molecule type" value="Genomic_DNA"/>
</dbReference>